<sequence length="825" mass="88664">MALTRLFHWLRLPLMVLLLSTMSVAAMAGPQAEGASSQSSEQPSYAALADLLENEQTRNEMISQLRSISQGETSSSDAAQNTDTPAGVPVQEQSLGGRVAEMTQSFAQGVAEDVTNAIAAFRTAGDGEGAGLPWSLWGSILLAFGIAVASTVAAFFVFRMLVARIYQRINGWVSSQPAPASAPPVEVGEDEDVQQVMDEKEQKQAAGALLRRWGAVLGALLIDVVVIVLAGAVGYVISLFFAGQAGEIGRAESLFINAFVIVEIVKALIRMVFSTRYDALRLFAMSSDTASYWNRWLARVVGITGYGLMVAVPMINAMLSPAVGQIVSLLIMIGVYIYAVRVVLKNRKTLRDNLNGRADESNFAFFGTLMRILGRTWHLFALAYFTVLLVVSQLQPAQALPFMAHATVQTLLAIGIGILLSSLLTIALARRIHLSEGLRERLPQLEARINSYVPKALRGLRILLGIFVVLTVLDAWHAFDLPGWLTSDSGAETIGMIVHVAIILFIATLIWTVVASFIEHRLSAASAPSAREQTLLSLFRNAILILIVTMTLLIVLSQIGINIGPLIAGAGVVGLAIGFGAQKLVQDIITGVFIQLENAMNTGDVVGVAGLTGTAEKITIRSVGLRALDGTYHVIPFSSVDTVSNYMRDFAYHVGEYGIAYRENVDDAIHHLHQAFDELRGNPDQAVNIIDDMAVPGVVSLGDSSVNIRIMIKTKPGTQWGVGRAFNRLVKKHFDAAGIEIPYPHTTLYFGQDKNGGAPPANVHVLDEYVVEEGKAGAAGQTPSGNGAGATTVSSDKDARERLKKHEKLPDEDNDEGDGGSDVDR</sequence>
<dbReference type="GO" id="GO:0005886">
    <property type="term" value="C:plasma membrane"/>
    <property type="evidence" value="ECO:0007669"/>
    <property type="project" value="UniProtKB-SubCell"/>
</dbReference>
<feature type="transmembrane region" description="Helical" evidence="8">
    <location>
        <begin position="406"/>
        <end position="429"/>
    </location>
</feature>
<protein>
    <submittedName>
        <fullName evidence="14">Small-conductance mechanosensitive channel</fullName>
    </submittedName>
</protein>
<feature type="chain" id="PRO_5011589047" evidence="9">
    <location>
        <begin position="29"/>
        <end position="825"/>
    </location>
</feature>
<evidence type="ECO:0000256" key="2">
    <source>
        <dbReference type="ARBA" id="ARBA00008017"/>
    </source>
</evidence>
<dbReference type="Pfam" id="PF21088">
    <property type="entry name" value="MS_channel_1st"/>
    <property type="match status" value="1"/>
</dbReference>
<name>A0A1I1KZW6_9GAMM</name>
<keyword evidence="15" id="KW-1185">Reference proteome</keyword>
<feature type="transmembrane region" description="Helical" evidence="8">
    <location>
        <begin position="538"/>
        <end position="557"/>
    </location>
</feature>
<dbReference type="InterPro" id="IPR049278">
    <property type="entry name" value="MS_channel_C"/>
</dbReference>
<evidence type="ECO:0000256" key="3">
    <source>
        <dbReference type="ARBA" id="ARBA00022475"/>
    </source>
</evidence>
<dbReference type="PANTHER" id="PTHR30460">
    <property type="entry name" value="MODERATE CONDUCTANCE MECHANOSENSITIVE CHANNEL YBIO"/>
    <property type="match status" value="1"/>
</dbReference>
<evidence type="ECO:0000256" key="8">
    <source>
        <dbReference type="SAM" id="Phobius"/>
    </source>
</evidence>
<evidence type="ECO:0000256" key="7">
    <source>
        <dbReference type="SAM" id="MobiDB-lite"/>
    </source>
</evidence>
<evidence type="ECO:0000313" key="15">
    <source>
        <dbReference type="Proteomes" id="UP000199046"/>
    </source>
</evidence>
<evidence type="ECO:0000259" key="11">
    <source>
        <dbReference type="Pfam" id="PF21082"/>
    </source>
</evidence>
<dbReference type="Pfam" id="PF25392">
    <property type="entry name" value="MS_channel_TM1"/>
    <property type="match status" value="1"/>
</dbReference>
<organism evidence="14 15">
    <name type="scientific">Kushneria avicenniae</name>
    <dbReference type="NCBI Taxonomy" id="402385"/>
    <lineage>
        <taxon>Bacteria</taxon>
        <taxon>Pseudomonadati</taxon>
        <taxon>Pseudomonadota</taxon>
        <taxon>Gammaproteobacteria</taxon>
        <taxon>Oceanospirillales</taxon>
        <taxon>Halomonadaceae</taxon>
        <taxon>Kushneria</taxon>
    </lineage>
</organism>
<dbReference type="SUPFAM" id="SSF82861">
    <property type="entry name" value="Mechanosensitive channel protein MscS (YggB), transmembrane region"/>
    <property type="match status" value="1"/>
</dbReference>
<keyword evidence="9" id="KW-0732">Signal</keyword>
<proteinExistence type="inferred from homology"/>
<feature type="domain" description="Mechanosensitive ion channel MscS" evidence="10">
    <location>
        <begin position="584"/>
        <end position="647"/>
    </location>
</feature>
<dbReference type="EMBL" id="FOLY01000004">
    <property type="protein sequence ID" value="SFC66339.1"/>
    <property type="molecule type" value="Genomic_DNA"/>
</dbReference>
<gene>
    <name evidence="14" type="ORF">SAMN05421848_2293</name>
</gene>
<dbReference type="PANTHER" id="PTHR30460:SF0">
    <property type="entry name" value="MODERATE CONDUCTANCE MECHANOSENSITIVE CHANNEL YBIO"/>
    <property type="match status" value="1"/>
</dbReference>
<evidence type="ECO:0000313" key="14">
    <source>
        <dbReference type="EMBL" id="SFC66339.1"/>
    </source>
</evidence>
<reference evidence="15" key="1">
    <citation type="submission" date="2016-10" db="EMBL/GenBank/DDBJ databases">
        <authorList>
            <person name="Varghese N."/>
            <person name="Submissions S."/>
        </authorList>
    </citation>
    <scope>NUCLEOTIDE SEQUENCE [LARGE SCALE GENOMIC DNA]</scope>
    <source>
        <strain evidence="15">DSM 23439</strain>
    </source>
</reference>
<evidence type="ECO:0000259" key="13">
    <source>
        <dbReference type="Pfam" id="PF25392"/>
    </source>
</evidence>
<evidence type="ECO:0000256" key="1">
    <source>
        <dbReference type="ARBA" id="ARBA00004651"/>
    </source>
</evidence>
<dbReference type="InterPro" id="IPR006685">
    <property type="entry name" value="MscS_channel_2nd"/>
</dbReference>
<feature type="compositionally biased region" description="Polar residues" evidence="7">
    <location>
        <begin position="65"/>
        <end position="84"/>
    </location>
</feature>
<feature type="transmembrane region" description="Helical" evidence="8">
    <location>
        <begin position="494"/>
        <end position="518"/>
    </location>
</feature>
<dbReference type="Pfam" id="PF21082">
    <property type="entry name" value="MS_channel_3rd"/>
    <property type="match status" value="1"/>
</dbReference>
<feature type="compositionally biased region" description="Acidic residues" evidence="7">
    <location>
        <begin position="810"/>
        <end position="825"/>
    </location>
</feature>
<keyword evidence="4 8" id="KW-0812">Transmembrane</keyword>
<evidence type="ECO:0000259" key="10">
    <source>
        <dbReference type="Pfam" id="PF00924"/>
    </source>
</evidence>
<feature type="domain" description="Moderate conductance mechanosensitive channel YbiO-like transmembrane helix 1" evidence="13">
    <location>
        <begin position="406"/>
        <end position="484"/>
    </location>
</feature>
<keyword evidence="5 8" id="KW-1133">Transmembrane helix</keyword>
<dbReference type="Gene3D" id="2.30.30.60">
    <property type="match status" value="1"/>
</dbReference>
<dbReference type="GO" id="GO:0008381">
    <property type="term" value="F:mechanosensitive monoatomic ion channel activity"/>
    <property type="evidence" value="ECO:0007669"/>
    <property type="project" value="InterPro"/>
</dbReference>
<keyword evidence="6 8" id="KW-0472">Membrane</keyword>
<dbReference type="InterPro" id="IPR049142">
    <property type="entry name" value="MS_channel_1st"/>
</dbReference>
<dbReference type="InterPro" id="IPR011066">
    <property type="entry name" value="MscS_channel_C_sf"/>
</dbReference>
<evidence type="ECO:0000256" key="4">
    <source>
        <dbReference type="ARBA" id="ARBA00022692"/>
    </source>
</evidence>
<dbReference type="InterPro" id="IPR023408">
    <property type="entry name" value="MscS_beta-dom_sf"/>
</dbReference>
<feature type="transmembrane region" description="Helical" evidence="8">
    <location>
        <begin position="460"/>
        <end position="479"/>
    </location>
</feature>
<feature type="domain" description="Mechanosensitive ion channel transmembrane helices 2/3" evidence="12">
    <location>
        <begin position="542"/>
        <end position="582"/>
    </location>
</feature>
<feature type="region of interest" description="Disordered" evidence="7">
    <location>
        <begin position="774"/>
        <end position="825"/>
    </location>
</feature>
<feature type="transmembrane region" description="Helical" evidence="8">
    <location>
        <begin position="563"/>
        <end position="581"/>
    </location>
</feature>
<keyword evidence="3" id="KW-1003">Cell membrane</keyword>
<dbReference type="InterPro" id="IPR010920">
    <property type="entry name" value="LSM_dom_sf"/>
</dbReference>
<dbReference type="Gene3D" id="1.10.287.1260">
    <property type="match status" value="1"/>
</dbReference>
<evidence type="ECO:0000256" key="9">
    <source>
        <dbReference type="SAM" id="SignalP"/>
    </source>
</evidence>
<feature type="transmembrane region" description="Helical" evidence="8">
    <location>
        <begin position="322"/>
        <end position="344"/>
    </location>
</feature>
<comment type="subcellular location">
    <subcellularLocation>
        <location evidence="1">Cell membrane</location>
        <topology evidence="1">Multi-pass membrane protein</topology>
    </subcellularLocation>
</comment>
<feature type="domain" description="Mechanosensitive ion channel MscS C-terminal" evidence="11">
    <location>
        <begin position="657"/>
        <end position="741"/>
    </location>
</feature>
<dbReference type="AlphaFoldDB" id="A0A1I1KZW6"/>
<dbReference type="Gene3D" id="3.30.70.100">
    <property type="match status" value="1"/>
</dbReference>
<dbReference type="RefSeq" id="WP_245742991.1">
    <property type="nucleotide sequence ID" value="NZ_FOLY01000004.1"/>
</dbReference>
<evidence type="ECO:0000256" key="5">
    <source>
        <dbReference type="ARBA" id="ARBA00022989"/>
    </source>
</evidence>
<dbReference type="Pfam" id="PF00924">
    <property type="entry name" value="MS_channel_2nd"/>
    <property type="match status" value="1"/>
</dbReference>
<dbReference type="STRING" id="402385.SAMN05421848_2293"/>
<feature type="transmembrane region" description="Helical" evidence="8">
    <location>
        <begin position="254"/>
        <end position="275"/>
    </location>
</feature>
<dbReference type="InterPro" id="IPR045276">
    <property type="entry name" value="YbiO_bact"/>
</dbReference>
<feature type="transmembrane region" description="Helical" evidence="8">
    <location>
        <begin position="296"/>
        <end position="316"/>
    </location>
</feature>
<dbReference type="SUPFAM" id="SSF50182">
    <property type="entry name" value="Sm-like ribonucleoproteins"/>
    <property type="match status" value="1"/>
</dbReference>
<feature type="transmembrane region" description="Helical" evidence="8">
    <location>
        <begin position="136"/>
        <end position="158"/>
    </location>
</feature>
<dbReference type="InterPro" id="IPR011014">
    <property type="entry name" value="MscS_channel_TM-2"/>
</dbReference>
<evidence type="ECO:0000256" key="6">
    <source>
        <dbReference type="ARBA" id="ARBA00023136"/>
    </source>
</evidence>
<feature type="compositionally biased region" description="Polar residues" evidence="7">
    <location>
        <begin position="781"/>
        <end position="794"/>
    </location>
</feature>
<feature type="transmembrane region" description="Helical" evidence="8">
    <location>
        <begin position="213"/>
        <end position="242"/>
    </location>
</feature>
<accession>A0A1I1KZW6</accession>
<feature type="region of interest" description="Disordered" evidence="7">
    <location>
        <begin position="65"/>
        <end position="90"/>
    </location>
</feature>
<dbReference type="InterPro" id="IPR057485">
    <property type="entry name" value="YbiO-like_TM1"/>
</dbReference>
<comment type="similarity">
    <text evidence="2">Belongs to the MscS (TC 1.A.23) family.</text>
</comment>
<feature type="signal peptide" evidence="9">
    <location>
        <begin position="1"/>
        <end position="28"/>
    </location>
</feature>
<evidence type="ECO:0000259" key="12">
    <source>
        <dbReference type="Pfam" id="PF21088"/>
    </source>
</evidence>
<feature type="transmembrane region" description="Helical" evidence="8">
    <location>
        <begin position="376"/>
        <end position="394"/>
    </location>
</feature>
<dbReference type="Proteomes" id="UP000199046">
    <property type="component" value="Unassembled WGS sequence"/>
</dbReference>
<dbReference type="SUPFAM" id="SSF82689">
    <property type="entry name" value="Mechanosensitive channel protein MscS (YggB), C-terminal domain"/>
    <property type="match status" value="1"/>
</dbReference>